<sequence length="584" mass="65445">MCSPFVGNRWGESVGSDSASPTIKATSVEQPHACSHTYAKHAEARIPKSNADLLKNSSMISSLPTPVKANKLNDHLLGYDDNLRKYLIKGFTSGFSLGCTTTPPASLSKNHSSAINHPQIIQAHIQNSLKLDRISGPFPNPPFDPFVSSPLGVIPKSEPGKFRIIHDLSYPKSNSVNTHIPKENSEVHYDSIDWIINLVQKHGTHCLMAKTDIQDAFRIIPICPDDYHLLGFSWQGQYYFDKCLPMGASSSCQIFEKFSVALQWILQSKYGAGDMSHILDDFFFIGPANSSNCKNDLTNFLYLCKCIEVPIKMSKTQTPTTIITIYGIEIDSDLMEARLPVDKVEKIKKQLVQMLQKEQTTLREFQSLIGLLNFACSVVVPGRAFLRRMIDLTCGITEPTAHIKVTKETKADIQTWLSFVSSFNGKSVFLPQKWLSTDHLTLYTDASGSLGFAAILGQDWFASHWNVLLKDCQIAVKELFPIVLAIELWGNKIKNKRILFMSDNMAVVQIINKQTSKDRTIMKLVRRLVLATLKCNIHFRAKHIPGKHNVTADRLSRFQFQAAFQSAPHLNRQQTPIPQASLTI</sequence>
<gene>
    <name evidence="2" type="primary">LOC111119613</name>
</gene>
<accession>A0A8B8CIK6</accession>
<dbReference type="Gene3D" id="3.30.70.270">
    <property type="match status" value="2"/>
</dbReference>
<dbReference type="GO" id="GO:0006259">
    <property type="term" value="P:DNA metabolic process"/>
    <property type="evidence" value="ECO:0007669"/>
    <property type="project" value="UniProtKB-ARBA"/>
</dbReference>
<proteinExistence type="predicted"/>
<dbReference type="InterPro" id="IPR043502">
    <property type="entry name" value="DNA/RNA_pol_sf"/>
</dbReference>
<dbReference type="AlphaFoldDB" id="A0A8B8CIK6"/>
<dbReference type="Gene3D" id="3.10.10.10">
    <property type="entry name" value="HIV Type 1 Reverse Transcriptase, subunit A, domain 1"/>
    <property type="match status" value="1"/>
</dbReference>
<evidence type="ECO:0000313" key="2">
    <source>
        <dbReference type="RefSeq" id="XP_022315667.1"/>
    </source>
</evidence>
<dbReference type="Gene3D" id="3.30.420.10">
    <property type="entry name" value="Ribonuclease H-like superfamily/Ribonuclease H"/>
    <property type="match status" value="1"/>
</dbReference>
<dbReference type="GeneID" id="111119613"/>
<organism evidence="1 2">
    <name type="scientific">Crassostrea virginica</name>
    <name type="common">Eastern oyster</name>
    <dbReference type="NCBI Taxonomy" id="6565"/>
    <lineage>
        <taxon>Eukaryota</taxon>
        <taxon>Metazoa</taxon>
        <taxon>Spiralia</taxon>
        <taxon>Lophotrochozoa</taxon>
        <taxon>Mollusca</taxon>
        <taxon>Bivalvia</taxon>
        <taxon>Autobranchia</taxon>
        <taxon>Pteriomorphia</taxon>
        <taxon>Ostreida</taxon>
        <taxon>Ostreoidea</taxon>
        <taxon>Ostreidae</taxon>
        <taxon>Crassostrea</taxon>
    </lineage>
</organism>
<name>A0A8B8CIK6_CRAVI</name>
<dbReference type="GO" id="GO:0003676">
    <property type="term" value="F:nucleic acid binding"/>
    <property type="evidence" value="ECO:0007669"/>
    <property type="project" value="InterPro"/>
</dbReference>
<dbReference type="PANTHER" id="PTHR33050">
    <property type="entry name" value="REVERSE TRANSCRIPTASE DOMAIN-CONTAINING PROTEIN"/>
    <property type="match status" value="1"/>
</dbReference>
<dbReference type="KEGG" id="cvn:111119613"/>
<dbReference type="CDD" id="cd09275">
    <property type="entry name" value="RNase_HI_RT_DIRS1"/>
    <property type="match status" value="1"/>
</dbReference>
<dbReference type="OrthoDB" id="6019648at2759"/>
<dbReference type="InterPro" id="IPR043128">
    <property type="entry name" value="Rev_trsase/Diguanyl_cyclase"/>
</dbReference>
<keyword evidence="1" id="KW-1185">Reference proteome</keyword>
<evidence type="ECO:0000313" key="1">
    <source>
        <dbReference type="Proteomes" id="UP000694844"/>
    </source>
</evidence>
<dbReference type="InterPro" id="IPR036397">
    <property type="entry name" value="RNaseH_sf"/>
</dbReference>
<dbReference type="RefSeq" id="XP_022315667.1">
    <property type="nucleotide sequence ID" value="XM_022459959.1"/>
</dbReference>
<dbReference type="Proteomes" id="UP000694844">
    <property type="component" value="Chromosome 2"/>
</dbReference>
<protein>
    <submittedName>
        <fullName evidence="2">Uncharacterized protein LOC111119613 isoform X1</fullName>
    </submittedName>
</protein>
<dbReference type="InterPro" id="IPR052055">
    <property type="entry name" value="Hepadnavirus_pol/RT"/>
</dbReference>
<reference evidence="2" key="1">
    <citation type="submission" date="2025-08" db="UniProtKB">
        <authorList>
            <consortium name="RefSeq"/>
        </authorList>
    </citation>
    <scope>IDENTIFICATION</scope>
    <source>
        <tissue evidence="2">Whole sample</tissue>
    </source>
</reference>
<dbReference type="PANTHER" id="PTHR33050:SF8">
    <property type="entry name" value="REVERSE TRANSCRIPTASE DOMAIN-CONTAINING PROTEIN"/>
    <property type="match status" value="1"/>
</dbReference>
<dbReference type="SUPFAM" id="SSF56672">
    <property type="entry name" value="DNA/RNA polymerases"/>
    <property type="match status" value="1"/>
</dbReference>